<dbReference type="InterPro" id="IPR013022">
    <property type="entry name" value="Xyl_isomerase-like_TIM-brl"/>
</dbReference>
<name>R7ZZ54_9BACT</name>
<dbReference type="EC" id="4.2.1.44" evidence="3"/>
<dbReference type="InterPro" id="IPR050312">
    <property type="entry name" value="IolE/XylAMocC-like"/>
</dbReference>
<evidence type="ECO:0000313" key="3">
    <source>
        <dbReference type="EMBL" id="EON79370.1"/>
    </source>
</evidence>
<dbReference type="PROSITE" id="PS51318">
    <property type="entry name" value="TAT"/>
    <property type="match status" value="1"/>
</dbReference>
<keyword evidence="4" id="KW-1185">Reference proteome</keyword>
<comment type="caution">
    <text evidence="3">The sequence shown here is derived from an EMBL/GenBank/DDBJ whole genome shotgun (WGS) entry which is preliminary data.</text>
</comment>
<organism evidence="3 4">
    <name type="scientific">Lunatimonas lonarensis</name>
    <dbReference type="NCBI Taxonomy" id="1232681"/>
    <lineage>
        <taxon>Bacteria</taxon>
        <taxon>Pseudomonadati</taxon>
        <taxon>Bacteroidota</taxon>
        <taxon>Cytophagia</taxon>
        <taxon>Cytophagales</taxon>
        <taxon>Cyclobacteriaceae</taxon>
    </lineage>
</organism>
<dbReference type="InterPro" id="IPR036237">
    <property type="entry name" value="Xyl_isomerase-like_sf"/>
</dbReference>
<keyword evidence="3" id="KW-0456">Lyase</keyword>
<gene>
    <name evidence="3" type="ORF">ADIS_0172</name>
</gene>
<feature type="chain" id="PRO_5004451302" evidence="1">
    <location>
        <begin position="34"/>
        <end position="282"/>
    </location>
</feature>
<dbReference type="Gene3D" id="3.20.20.150">
    <property type="entry name" value="Divalent-metal-dependent TIM barrel enzymes"/>
    <property type="match status" value="1"/>
</dbReference>
<sequence>MSNHTTRRKFMKKGLMGVVAGTAIATSSPYASAAPSAKEDPFHLGFAGYTFVHFNLEETLEMIKKLEVNFLCIKDFHLPLDANAETIKAFHAQLAASNVTGYAVGPIYCRTREEMDRAFEYAKRVGVDLIVGIPLHEDLAYLDQKVKQYNIRFAIHNHGPEDKLYPNATVTVNLIKDLDTRIGLCFDMGHNIRDGHDPIADLKKYKDRIFDIHLKNVTAAAAEGKTCELGRGVIDIPAFVKMLRKVKYNGKVSLEYEKDMKTPLQGISESVGYYRGVVDALG</sequence>
<protein>
    <submittedName>
        <fullName evidence="3">Inosose dehydratase</fullName>
        <ecNumber evidence="3">4.2.1.44</ecNumber>
    </submittedName>
</protein>
<dbReference type="InterPro" id="IPR006311">
    <property type="entry name" value="TAT_signal"/>
</dbReference>
<dbReference type="OrthoDB" id="1117096at2"/>
<accession>R7ZZ54</accession>
<dbReference type="PANTHER" id="PTHR12110">
    <property type="entry name" value="HYDROXYPYRUVATE ISOMERASE"/>
    <property type="match status" value="1"/>
</dbReference>
<evidence type="ECO:0000256" key="1">
    <source>
        <dbReference type="SAM" id="SignalP"/>
    </source>
</evidence>
<keyword evidence="1" id="KW-0732">Signal</keyword>
<dbReference type="GO" id="GO:0050114">
    <property type="term" value="F:myo-inosose-2 dehydratase activity"/>
    <property type="evidence" value="ECO:0007669"/>
    <property type="project" value="UniProtKB-EC"/>
</dbReference>
<dbReference type="STRING" id="1232681.ADIS_0172"/>
<proteinExistence type="predicted"/>
<dbReference type="Proteomes" id="UP000013909">
    <property type="component" value="Unassembled WGS sequence"/>
</dbReference>
<dbReference type="Pfam" id="PF01261">
    <property type="entry name" value="AP_endonuc_2"/>
    <property type="match status" value="1"/>
</dbReference>
<dbReference type="SUPFAM" id="SSF51658">
    <property type="entry name" value="Xylose isomerase-like"/>
    <property type="match status" value="1"/>
</dbReference>
<dbReference type="PANTHER" id="PTHR12110:SF41">
    <property type="entry name" value="INOSOSE DEHYDRATASE"/>
    <property type="match status" value="1"/>
</dbReference>
<reference evidence="3 4" key="1">
    <citation type="submission" date="2013-02" db="EMBL/GenBank/DDBJ databases">
        <title>A novel strain isolated from Lonar lake, Maharashtra, India.</title>
        <authorList>
            <person name="Singh A."/>
        </authorList>
    </citation>
    <scope>NUCLEOTIDE SEQUENCE [LARGE SCALE GENOMIC DNA]</scope>
    <source>
        <strain evidence="3 4">AK24</strain>
    </source>
</reference>
<feature type="signal peptide" evidence="1">
    <location>
        <begin position="1"/>
        <end position="33"/>
    </location>
</feature>
<evidence type="ECO:0000259" key="2">
    <source>
        <dbReference type="Pfam" id="PF01261"/>
    </source>
</evidence>
<dbReference type="PATRIC" id="fig|1288963.3.peg.171"/>
<dbReference type="RefSeq" id="WP_010852324.1">
    <property type="nucleotide sequence ID" value="NZ_AQHR01000007.1"/>
</dbReference>
<dbReference type="EMBL" id="AQHR01000007">
    <property type="protein sequence ID" value="EON79370.1"/>
    <property type="molecule type" value="Genomic_DNA"/>
</dbReference>
<feature type="domain" description="Xylose isomerase-like TIM barrel" evidence="2">
    <location>
        <begin position="84"/>
        <end position="274"/>
    </location>
</feature>
<dbReference type="AlphaFoldDB" id="R7ZZ54"/>
<evidence type="ECO:0000313" key="4">
    <source>
        <dbReference type="Proteomes" id="UP000013909"/>
    </source>
</evidence>